<dbReference type="GO" id="GO:0016779">
    <property type="term" value="F:nucleotidyltransferase activity"/>
    <property type="evidence" value="ECO:0007669"/>
    <property type="project" value="UniProtKB-KW"/>
</dbReference>
<evidence type="ECO:0000313" key="1">
    <source>
        <dbReference type="EMBL" id="PMP69693.1"/>
    </source>
</evidence>
<dbReference type="EMBL" id="PNIN01000065">
    <property type="protein sequence ID" value="PMP69693.1"/>
    <property type="molecule type" value="Genomic_DNA"/>
</dbReference>
<dbReference type="PANTHER" id="PTHR42866">
    <property type="entry name" value="3-DEOXY-MANNO-OCTULOSONATE CYTIDYLYLTRANSFERASE"/>
    <property type="match status" value="1"/>
</dbReference>
<evidence type="ECO:0000313" key="2">
    <source>
        <dbReference type="Proteomes" id="UP000242881"/>
    </source>
</evidence>
<proteinExistence type="predicted"/>
<dbReference type="InterPro" id="IPR029044">
    <property type="entry name" value="Nucleotide-diphossugar_trans"/>
</dbReference>
<sequence>MKIGAIIQARSSSTRLPKKVLLKLPFGGGITVLQQVIRRTLKSSMINELIVATTNDVADDEIIDISEQEGVKWFRGSKEDVLSRYYNAAKESSIDLIVRITSDCPCIDWQIIDKVIELHLKDNADYTSNTIKPTFPHGLDVEVISFSALEKAHLQAKDSFEREHVCPYISTTHCDMFKISSFEAPQELYAPDIRITLDTEEDYALLCAVFDFLFEKEQYFLAGDVVHLFRSKPWLKIINKKVVQKKHFFDLKDELKEAIKILKLQDLDGSADIIRKFVDGM</sequence>
<dbReference type="Pfam" id="PF02348">
    <property type="entry name" value="CTP_transf_3"/>
    <property type="match status" value="1"/>
</dbReference>
<protein>
    <submittedName>
        <fullName evidence="1">Acylneuraminate cytidylyltransferase</fullName>
    </submittedName>
</protein>
<accession>A0A2J6WH31</accession>
<comment type="caution">
    <text evidence="1">The sequence shown here is derived from an EMBL/GenBank/DDBJ whole genome shotgun (WGS) entry which is preliminary data.</text>
</comment>
<dbReference type="SUPFAM" id="SSF53448">
    <property type="entry name" value="Nucleotide-diphospho-sugar transferases"/>
    <property type="match status" value="1"/>
</dbReference>
<organism evidence="1 2">
    <name type="scientific">Calditerrivibrio nitroreducens</name>
    <dbReference type="NCBI Taxonomy" id="477976"/>
    <lineage>
        <taxon>Bacteria</taxon>
        <taxon>Pseudomonadati</taxon>
        <taxon>Deferribacterota</taxon>
        <taxon>Deferribacteres</taxon>
        <taxon>Deferribacterales</taxon>
        <taxon>Calditerrivibrionaceae</taxon>
    </lineage>
</organism>
<keyword evidence="1" id="KW-0808">Transferase</keyword>
<dbReference type="Proteomes" id="UP000242881">
    <property type="component" value="Unassembled WGS sequence"/>
</dbReference>
<dbReference type="GO" id="GO:0005829">
    <property type="term" value="C:cytosol"/>
    <property type="evidence" value="ECO:0007669"/>
    <property type="project" value="TreeGrafter"/>
</dbReference>
<reference evidence="1 2" key="1">
    <citation type="submission" date="2018-01" db="EMBL/GenBank/DDBJ databases">
        <title>Metagenomic assembled genomes from two thermal pools in the Uzon Caldera, Kamchatka, Russia.</title>
        <authorList>
            <person name="Wilkins L."/>
            <person name="Ettinger C."/>
        </authorList>
    </citation>
    <scope>NUCLEOTIDE SEQUENCE [LARGE SCALE GENOMIC DNA]</scope>
    <source>
        <strain evidence="1">ZAV-05</strain>
    </source>
</reference>
<dbReference type="AlphaFoldDB" id="A0A2J6WH31"/>
<keyword evidence="1" id="KW-0548">Nucleotidyltransferase</keyword>
<dbReference type="PANTHER" id="PTHR42866:SF1">
    <property type="entry name" value="SPORE COAT POLYSACCHARIDE BIOSYNTHESIS PROTEIN SPSF"/>
    <property type="match status" value="1"/>
</dbReference>
<dbReference type="InterPro" id="IPR003329">
    <property type="entry name" value="Cytidylyl_trans"/>
</dbReference>
<name>A0A2J6WH31_9BACT</name>
<dbReference type="CDD" id="cd02518">
    <property type="entry name" value="GT2_SpsF"/>
    <property type="match status" value="1"/>
</dbReference>
<dbReference type="Gene3D" id="3.90.550.10">
    <property type="entry name" value="Spore Coat Polysaccharide Biosynthesis Protein SpsA, Chain A"/>
    <property type="match status" value="1"/>
</dbReference>
<gene>
    <name evidence="1" type="ORF">C0187_06530</name>
</gene>